<name>A0A0R3PWU1_ANGCS</name>
<dbReference type="AlphaFoldDB" id="A0A0R3PWU1"/>
<proteinExistence type="predicted"/>
<evidence type="ECO:0000256" key="1">
    <source>
        <dbReference type="SAM" id="SignalP"/>
    </source>
</evidence>
<evidence type="ECO:0000313" key="4">
    <source>
        <dbReference type="WBParaSite" id="ACOC_0001066301-mRNA-1"/>
    </source>
</evidence>
<feature type="signal peptide" evidence="1">
    <location>
        <begin position="1"/>
        <end position="22"/>
    </location>
</feature>
<sequence>MFFDTKTVVLAIILLLAGFPDGNVTVRVNISLSILSVMKSKALQGAPRLISDAWEPIPPSEIRTEQHMLSYLSAFLGHFGPQHTVIDIPLRLFLKSLSGSWPTTGPFLAEWATKRSHQFIVMFEVLYLVSSIRHRRILVEAVQVSVTSTNLHLTI</sequence>
<accession>A0A0R3PWU1</accession>
<protein>
    <submittedName>
        <fullName evidence="4">Secreted protein</fullName>
    </submittedName>
</protein>
<keyword evidence="1" id="KW-0732">Signal</keyword>
<dbReference type="OrthoDB" id="5778082at2759"/>
<dbReference type="EMBL" id="UYYA01004519">
    <property type="protein sequence ID" value="VDM62249.1"/>
    <property type="molecule type" value="Genomic_DNA"/>
</dbReference>
<dbReference type="WBParaSite" id="ACOC_0001066301-mRNA-1">
    <property type="protein sequence ID" value="ACOC_0001066301-mRNA-1"/>
    <property type="gene ID" value="ACOC_0001066301"/>
</dbReference>
<dbReference type="STRING" id="334426.A0A0R3PWU1"/>
<evidence type="ECO:0000313" key="2">
    <source>
        <dbReference type="EMBL" id="VDM62249.1"/>
    </source>
</evidence>
<reference evidence="2 3" key="2">
    <citation type="submission" date="2018-11" db="EMBL/GenBank/DDBJ databases">
        <authorList>
            <consortium name="Pathogen Informatics"/>
        </authorList>
    </citation>
    <scope>NUCLEOTIDE SEQUENCE [LARGE SCALE GENOMIC DNA]</scope>
    <source>
        <strain evidence="2 3">Costa Rica</strain>
    </source>
</reference>
<organism evidence="4">
    <name type="scientific">Angiostrongylus costaricensis</name>
    <name type="common">Nematode worm</name>
    <dbReference type="NCBI Taxonomy" id="334426"/>
    <lineage>
        <taxon>Eukaryota</taxon>
        <taxon>Metazoa</taxon>
        <taxon>Ecdysozoa</taxon>
        <taxon>Nematoda</taxon>
        <taxon>Chromadorea</taxon>
        <taxon>Rhabditida</taxon>
        <taxon>Rhabditina</taxon>
        <taxon>Rhabditomorpha</taxon>
        <taxon>Strongyloidea</taxon>
        <taxon>Metastrongylidae</taxon>
        <taxon>Angiostrongylus</taxon>
    </lineage>
</organism>
<feature type="chain" id="PRO_5043130361" evidence="1">
    <location>
        <begin position="23"/>
        <end position="155"/>
    </location>
</feature>
<evidence type="ECO:0000313" key="3">
    <source>
        <dbReference type="Proteomes" id="UP000267027"/>
    </source>
</evidence>
<reference evidence="4" key="1">
    <citation type="submission" date="2016-04" db="UniProtKB">
        <authorList>
            <consortium name="WormBaseParasite"/>
        </authorList>
    </citation>
    <scope>IDENTIFICATION</scope>
</reference>
<dbReference type="Proteomes" id="UP000267027">
    <property type="component" value="Unassembled WGS sequence"/>
</dbReference>
<gene>
    <name evidence="2" type="ORF">ACOC_LOCUS10664</name>
</gene>
<keyword evidence="3" id="KW-1185">Reference proteome</keyword>